<dbReference type="AlphaFoldDB" id="A0A2R5GA08"/>
<evidence type="ECO:0000313" key="3">
    <source>
        <dbReference type="Proteomes" id="UP000241890"/>
    </source>
</evidence>
<keyword evidence="3" id="KW-1185">Reference proteome</keyword>
<gene>
    <name evidence="2" type="ORF">FCC1311_040832</name>
</gene>
<accession>A0A2R5GA08</accession>
<name>A0A2R5GA08_9STRA</name>
<feature type="compositionally biased region" description="Pro residues" evidence="1">
    <location>
        <begin position="485"/>
        <end position="495"/>
    </location>
</feature>
<evidence type="ECO:0000313" key="2">
    <source>
        <dbReference type="EMBL" id="GBG27860.1"/>
    </source>
</evidence>
<dbReference type="EMBL" id="BEYU01000036">
    <property type="protein sequence ID" value="GBG27860.1"/>
    <property type="molecule type" value="Genomic_DNA"/>
</dbReference>
<protein>
    <submittedName>
        <fullName evidence="2">Uncharacterized protein</fullName>
    </submittedName>
</protein>
<feature type="compositionally biased region" description="Pro residues" evidence="1">
    <location>
        <begin position="506"/>
        <end position="515"/>
    </location>
</feature>
<comment type="caution">
    <text evidence="2">The sequence shown here is derived from an EMBL/GenBank/DDBJ whole genome shotgun (WGS) entry which is preliminary data.</text>
</comment>
<dbReference type="Proteomes" id="UP000241890">
    <property type="component" value="Unassembled WGS sequence"/>
</dbReference>
<reference evidence="2 3" key="1">
    <citation type="submission" date="2017-12" db="EMBL/GenBank/DDBJ databases">
        <title>Sequencing, de novo assembly and annotation of complete genome of a new Thraustochytrid species, strain FCC1311.</title>
        <authorList>
            <person name="Sedici K."/>
            <person name="Godart F."/>
            <person name="Aiese Cigliano R."/>
            <person name="Sanseverino W."/>
            <person name="Barakat M."/>
            <person name="Ortet P."/>
            <person name="Marechal E."/>
            <person name="Cagnac O."/>
            <person name="Amato A."/>
        </authorList>
    </citation>
    <scope>NUCLEOTIDE SEQUENCE [LARGE SCALE GENOMIC DNA]</scope>
</reference>
<sequence>MTERQALYSRLVEFFQRYDPGRLEHGIDAVVDFGLAEGLDALNAALVDRYGAYLGSGVDTADFGDAERAILRSRIEMFYIKHDVAKLDSPTDIDAITDWALHNGVDVLSEKLARKFGEGVEDVFESDVLVQLEAFYEKYDPSKSEEDVRTVLTWGIVHGFTTLNQKMISKYGEGLGSMDRAKVRAEIERKLISFYEANAPEKLDPDNLEFVVDFTLKHGIHDMNRRLQQKYGVNMNTILRRSTTKSRPASRSASLRRSLRQSMASLRRSQRKSGSLASSAREEAEAQVEADLAYQEYLRKLVEVFYARHDPNRLLEEGVTPIIEFAIEAGEVALNEKLRAKYGQDLIDIDAEFQSVREQLVRFYARFDPTKLEPENEHQLDTVTGWALVNGLDRLNETLRRKYDDDLDGTGLRARLRLFYDAVGAKKSDKDIQTIVDWCYENSVEALNKKLKKRYGKSLEDTTFAEEPDLGQGRPRGDTEASVGPPHPDMPPPRPASTYKYTREAPLPPGPPPLVDLPEEHERSKQGAALEAKILVFYSKKDPAKATPEQVAKDAARILEDGIDAFNAELMELYGESLVSLDRGRSSVRMSTRSSVRSSSFRASRKVAVDKV</sequence>
<feature type="compositionally biased region" description="Low complexity" evidence="1">
    <location>
        <begin position="246"/>
        <end position="279"/>
    </location>
</feature>
<evidence type="ECO:0000256" key="1">
    <source>
        <dbReference type="SAM" id="MobiDB-lite"/>
    </source>
</evidence>
<dbReference type="InParanoid" id="A0A2R5GA08"/>
<organism evidence="2 3">
    <name type="scientific">Hondaea fermentalgiana</name>
    <dbReference type="NCBI Taxonomy" id="2315210"/>
    <lineage>
        <taxon>Eukaryota</taxon>
        <taxon>Sar</taxon>
        <taxon>Stramenopiles</taxon>
        <taxon>Bigyra</taxon>
        <taxon>Labyrinthulomycetes</taxon>
        <taxon>Thraustochytrida</taxon>
        <taxon>Thraustochytriidae</taxon>
        <taxon>Hondaea</taxon>
    </lineage>
</organism>
<proteinExistence type="predicted"/>
<feature type="region of interest" description="Disordered" evidence="1">
    <location>
        <begin position="462"/>
        <end position="519"/>
    </location>
</feature>
<feature type="region of interest" description="Disordered" evidence="1">
    <location>
        <begin position="239"/>
        <end position="281"/>
    </location>
</feature>